<dbReference type="PANTHER" id="PTHR37971:SF1">
    <property type="entry name" value="ANTIBACTERIAL FACTOR-RELATED PEPTIDE 1-RELATED"/>
    <property type="match status" value="1"/>
</dbReference>
<dbReference type="PANTHER" id="PTHR37971">
    <property type="entry name" value="ANTIBACTERIAL FACTOR-RELATED PEPTIDE 1-RELATED"/>
    <property type="match status" value="1"/>
</dbReference>
<keyword evidence="1" id="KW-0732">Signal</keyword>
<sequence>MRYAAFVFVVILAFANAKSIILSTCTPMNVPVLGKVGQASCVLSCKVQGCDTGSCQIREGGPMCVCSQCD</sequence>
<dbReference type="InterPro" id="IPR031770">
    <property type="entry name" value="Abf-1/2"/>
</dbReference>
<gene>
    <name evidence="2" type="ORF">AB6A40_011611</name>
</gene>
<reference evidence="2 3" key="1">
    <citation type="submission" date="2024-08" db="EMBL/GenBank/DDBJ databases">
        <title>Gnathostoma spinigerum genome.</title>
        <authorList>
            <person name="Gonzalez-Bertolin B."/>
            <person name="Monzon S."/>
            <person name="Zaballos A."/>
            <person name="Jimenez P."/>
            <person name="Dekumyoy P."/>
            <person name="Varona S."/>
            <person name="Cuesta I."/>
            <person name="Sumanam S."/>
            <person name="Adisakwattana P."/>
            <person name="Gasser R.B."/>
            <person name="Hernandez-Gonzalez A."/>
            <person name="Young N.D."/>
            <person name="Perteguer M.J."/>
        </authorList>
    </citation>
    <scope>NUCLEOTIDE SEQUENCE [LARGE SCALE GENOMIC DNA]</scope>
    <source>
        <strain evidence="2">AL3</strain>
        <tissue evidence="2">Liver</tissue>
    </source>
</reference>
<dbReference type="Gene3D" id="3.30.30.110">
    <property type="entry name" value="Antibacterial factor-related peptide"/>
    <property type="match status" value="1"/>
</dbReference>
<name>A0ABD6F493_9BILA</name>
<proteinExistence type="predicted"/>
<evidence type="ECO:0000313" key="2">
    <source>
        <dbReference type="EMBL" id="MFH4984902.1"/>
    </source>
</evidence>
<protein>
    <submittedName>
        <fullName evidence="2">Uncharacterized protein</fullName>
    </submittedName>
</protein>
<accession>A0ABD6F493</accession>
<evidence type="ECO:0000313" key="3">
    <source>
        <dbReference type="Proteomes" id="UP001608902"/>
    </source>
</evidence>
<dbReference type="Pfam" id="PF16839">
    <property type="entry name" value="Antimicrobial25"/>
    <property type="match status" value="1"/>
</dbReference>
<organism evidence="2 3">
    <name type="scientific">Gnathostoma spinigerum</name>
    <dbReference type="NCBI Taxonomy" id="75299"/>
    <lineage>
        <taxon>Eukaryota</taxon>
        <taxon>Metazoa</taxon>
        <taxon>Ecdysozoa</taxon>
        <taxon>Nematoda</taxon>
        <taxon>Chromadorea</taxon>
        <taxon>Rhabditida</taxon>
        <taxon>Spirurina</taxon>
        <taxon>Gnathostomatomorpha</taxon>
        <taxon>Gnathostomatoidea</taxon>
        <taxon>Gnathostomatidae</taxon>
        <taxon>Gnathostoma</taxon>
    </lineage>
</organism>
<evidence type="ECO:0000256" key="1">
    <source>
        <dbReference type="SAM" id="SignalP"/>
    </source>
</evidence>
<comment type="caution">
    <text evidence="2">The sequence shown here is derived from an EMBL/GenBank/DDBJ whole genome shotgun (WGS) entry which is preliminary data.</text>
</comment>
<dbReference type="AlphaFoldDB" id="A0ABD6F493"/>
<dbReference type="InterPro" id="IPR038204">
    <property type="entry name" value="Abf-1/2_sf"/>
</dbReference>
<dbReference type="Proteomes" id="UP001608902">
    <property type="component" value="Unassembled WGS sequence"/>
</dbReference>
<dbReference type="EMBL" id="JBGFUD010023089">
    <property type="protein sequence ID" value="MFH4984902.1"/>
    <property type="molecule type" value="Genomic_DNA"/>
</dbReference>
<feature type="signal peptide" evidence="1">
    <location>
        <begin position="1"/>
        <end position="17"/>
    </location>
</feature>
<keyword evidence="3" id="KW-1185">Reference proteome</keyword>
<feature type="chain" id="PRO_5044833276" evidence="1">
    <location>
        <begin position="18"/>
        <end position="70"/>
    </location>
</feature>